<keyword evidence="6 8" id="KW-1133">Transmembrane helix</keyword>
<reference evidence="9 10" key="1">
    <citation type="journal article" date="2017" name="Nat. Commun.">
        <title>'ARMAN' archaea depend on association with euryarchaeal host in culture and in situ.</title>
        <authorList>
            <person name="Golyshina O."/>
            <person name="Toshchakov S."/>
            <person name="Makarova K."/>
            <person name="Gavrilov S."/>
            <person name="Korzhenkov A."/>
            <person name="La Cono V."/>
            <person name="Arcadi E."/>
            <person name="Nechitaylo T."/>
            <person name="Ferrer M."/>
            <person name="Kublanov I."/>
            <person name="Wolf Y."/>
            <person name="Yakimov M."/>
            <person name="Golyshin P."/>
            <person name="Slesarev A."/>
            <person name="Kozyavkin S."/>
        </authorList>
    </citation>
    <scope>NUCLEOTIDE SEQUENCE [LARGE SCALE GENOMIC DNA]</scope>
    <source>
        <strain evidence="9 10">Mia14</strain>
    </source>
</reference>
<feature type="transmembrane region" description="Helical" evidence="8">
    <location>
        <begin position="77"/>
        <end position="106"/>
    </location>
</feature>
<feature type="transmembrane region" description="Helical" evidence="8">
    <location>
        <begin position="6"/>
        <end position="22"/>
    </location>
</feature>
<proteinExistence type="predicted"/>
<dbReference type="AlphaFoldDB" id="A0A218NMD9"/>
<evidence type="ECO:0000256" key="8">
    <source>
        <dbReference type="SAM" id="Phobius"/>
    </source>
</evidence>
<dbReference type="EMBL" id="CP019964">
    <property type="protein sequence ID" value="ASI13635.1"/>
    <property type="molecule type" value="Genomic_DNA"/>
</dbReference>
<dbReference type="RefSeq" id="WP_232780226.1">
    <property type="nucleotide sequence ID" value="NZ_CP019964.1"/>
</dbReference>
<dbReference type="InterPro" id="IPR007272">
    <property type="entry name" value="Sulf_transp_TsuA/YedE"/>
</dbReference>
<feature type="transmembrane region" description="Helical" evidence="8">
    <location>
        <begin position="241"/>
        <end position="263"/>
    </location>
</feature>
<keyword evidence="5 8" id="KW-0812">Transmembrane</keyword>
<evidence type="ECO:0000313" key="9">
    <source>
        <dbReference type="EMBL" id="ASI13635.1"/>
    </source>
</evidence>
<evidence type="ECO:0000256" key="2">
    <source>
        <dbReference type="ARBA" id="ARBA00022448"/>
    </source>
</evidence>
<evidence type="ECO:0000313" key="10">
    <source>
        <dbReference type="Proteomes" id="UP000197679"/>
    </source>
</evidence>
<dbReference type="GO" id="GO:0005886">
    <property type="term" value="C:plasma membrane"/>
    <property type="evidence" value="ECO:0007669"/>
    <property type="project" value="UniProtKB-SubCell"/>
</dbReference>
<protein>
    <submittedName>
        <fullName evidence="9">YedE/YeeE family permease</fullName>
    </submittedName>
</protein>
<evidence type="ECO:0000256" key="7">
    <source>
        <dbReference type="ARBA" id="ARBA00023136"/>
    </source>
</evidence>
<name>A0A218NMD9_9ARCH</name>
<dbReference type="KEGG" id="marh:Mia14_0305"/>
<dbReference type="GeneID" id="33313862"/>
<accession>A0A218NMD9</accession>
<keyword evidence="7 8" id="KW-0472">Membrane</keyword>
<comment type="subcellular location">
    <subcellularLocation>
        <location evidence="1">Cell inner membrane</location>
        <topology evidence="1">Multi-pass membrane protein</topology>
    </subcellularLocation>
</comment>
<gene>
    <name evidence="9" type="ORF">Mia14_0305</name>
</gene>
<evidence type="ECO:0000256" key="1">
    <source>
        <dbReference type="ARBA" id="ARBA00004429"/>
    </source>
</evidence>
<keyword evidence="3" id="KW-1003">Cell membrane</keyword>
<dbReference type="PANTHER" id="PTHR30574:SF1">
    <property type="entry name" value="SULPHUR TRANSPORT DOMAIN-CONTAINING PROTEIN"/>
    <property type="match status" value="1"/>
</dbReference>
<keyword evidence="4" id="KW-0997">Cell inner membrane</keyword>
<feature type="transmembrane region" description="Helical" evidence="8">
    <location>
        <begin position="464"/>
        <end position="483"/>
    </location>
</feature>
<organism evidence="9 10">
    <name type="scientific">Candidatus Mancarchaeum acidiphilum</name>
    <dbReference type="NCBI Taxonomy" id="1920749"/>
    <lineage>
        <taxon>Archaea</taxon>
        <taxon>Candidatus Micrarchaeota</taxon>
        <taxon>Candidatus Mancarchaeum</taxon>
    </lineage>
</organism>
<dbReference type="Proteomes" id="UP000197679">
    <property type="component" value="Chromosome"/>
</dbReference>
<feature type="transmembrane region" description="Helical" evidence="8">
    <location>
        <begin position="342"/>
        <end position="362"/>
    </location>
</feature>
<dbReference type="Pfam" id="PF04143">
    <property type="entry name" value="Sulf_transp"/>
    <property type="match status" value="1"/>
</dbReference>
<feature type="transmembrane region" description="Helical" evidence="8">
    <location>
        <begin position="113"/>
        <end position="140"/>
    </location>
</feature>
<feature type="transmembrane region" description="Helical" evidence="8">
    <location>
        <begin position="305"/>
        <end position="322"/>
    </location>
</feature>
<feature type="transmembrane region" description="Helical" evidence="8">
    <location>
        <begin position="160"/>
        <end position="179"/>
    </location>
</feature>
<feature type="transmembrane region" description="Helical" evidence="8">
    <location>
        <begin position="382"/>
        <end position="400"/>
    </location>
</feature>
<dbReference type="PANTHER" id="PTHR30574">
    <property type="entry name" value="INNER MEMBRANE PROTEIN YEDE"/>
    <property type="match status" value="1"/>
</dbReference>
<evidence type="ECO:0000256" key="3">
    <source>
        <dbReference type="ARBA" id="ARBA00022475"/>
    </source>
</evidence>
<evidence type="ECO:0000256" key="4">
    <source>
        <dbReference type="ARBA" id="ARBA00022519"/>
    </source>
</evidence>
<feature type="transmembrane region" description="Helical" evidence="8">
    <location>
        <begin position="432"/>
        <end position="452"/>
    </location>
</feature>
<keyword evidence="2" id="KW-0813">Transport</keyword>
<keyword evidence="10" id="KW-1185">Reference proteome</keyword>
<evidence type="ECO:0000256" key="6">
    <source>
        <dbReference type="ARBA" id="ARBA00022989"/>
    </source>
</evidence>
<feature type="transmembrane region" description="Helical" evidence="8">
    <location>
        <begin position="43"/>
        <end position="71"/>
    </location>
</feature>
<evidence type="ECO:0000256" key="5">
    <source>
        <dbReference type="ARBA" id="ARBA00022692"/>
    </source>
</evidence>
<sequence length="500" mass="54505">MIEVTSPIWIGIIIGAVIGGLAEAWGISNPEVLLRLGKWQDRLFVGCIAIAIGTGALALYGLAAAGVAFHWGIKPDYIVGVGLGGIIFGIGIAISGYVPGTVWMALGEGRRDAIYAVLGGLLGAASWTLIYQTSFGHWLVTYLNFGQIYFGGQADTNLGIGFMLAIIWAVIMFGIAYTLPRYKKGKSCAYVSTHKDYKLTPEEQNQYIETTNTLREGSSMPLGKDNLPEKVNYHWTVSSKLFGVVMLSVGIIIGLMVVLGMFFHQIFGESTTYSWIVAELWLPATYWKYSSTVVNTVGWEPFSDIGTLFGAFLASVFLTRRFQSFNNVIPPSWRERFGNSQIKRSVGVFFGAYLMLLGARMADGCASGHILSGDLQMAVSSVEFFVFVMISLLLTAFLIYKRHGNKLLGTDGGLMSMEQRRKIEPKIKNEKGLKIFVVSAAIILVLTAALASGSYNGYNPNANAVAITGFVAIVIIVMTAAWLKTKYNNYSFEGNEENGS</sequence>